<dbReference type="PIRSF" id="PIRSF036458">
    <property type="entry name" value="Butyrate_kin"/>
    <property type="match status" value="1"/>
</dbReference>
<dbReference type="InterPro" id="IPR000890">
    <property type="entry name" value="Aliphatic_acid_kin_short-chain"/>
</dbReference>
<dbReference type="SUPFAM" id="SSF53067">
    <property type="entry name" value="Actin-like ATPase domain"/>
    <property type="match status" value="2"/>
</dbReference>
<dbReference type="NCBIfam" id="TIGR02707">
    <property type="entry name" value="butyr_kinase"/>
    <property type="match status" value="1"/>
</dbReference>
<dbReference type="Proteomes" id="UP000219412">
    <property type="component" value="Unassembled WGS sequence"/>
</dbReference>
<dbReference type="PANTHER" id="PTHR21060:SF3">
    <property type="entry name" value="BUTYRATE KINASE 2-RELATED"/>
    <property type="match status" value="1"/>
</dbReference>
<evidence type="ECO:0000256" key="8">
    <source>
        <dbReference type="ARBA" id="ARBA00048596"/>
    </source>
</evidence>
<evidence type="ECO:0000256" key="5">
    <source>
        <dbReference type="ARBA" id="ARBA00022741"/>
    </source>
</evidence>
<evidence type="ECO:0000256" key="7">
    <source>
        <dbReference type="ARBA" id="ARBA00022840"/>
    </source>
</evidence>
<dbReference type="GO" id="GO:0005524">
    <property type="term" value="F:ATP binding"/>
    <property type="evidence" value="ECO:0007669"/>
    <property type="project" value="UniProtKB-KW"/>
</dbReference>
<evidence type="ECO:0000256" key="3">
    <source>
        <dbReference type="ARBA" id="ARBA00022490"/>
    </source>
</evidence>
<keyword evidence="5 9" id="KW-0547">Nucleotide-binding</keyword>
<proteinExistence type="inferred from homology"/>
<dbReference type="PROSITE" id="PS01076">
    <property type="entry name" value="ACETATE_KINASE_2"/>
    <property type="match status" value="1"/>
</dbReference>
<evidence type="ECO:0000256" key="10">
    <source>
        <dbReference type="RuleBase" id="RU003835"/>
    </source>
</evidence>
<accession>A0A285UAB1</accession>
<name>A0A285UAB1_9STAP</name>
<sequence length="354" mass="38336">MTVKILVLNLGSTSTKVAYFEDLQEIHAETLRLATTEVSRPLINQGPARLKSIYAFLDKYGIDVVNLDAISARGGLLKPVDGGTYKVNERMLEDLKSSGSGEHASNLSAILAHEIASEYGIQATITDPIVVDELMDEVRVTGIKGLERISIFHALNQKAVARDYAARLNRRYEDVNLIVVHMGGGITVGAHQKGRVIDVNDGLYGDGPMSPTRSGALPNRALAKYIFDNGLTLEEVEKSISKEGGFISLRGTGDALKVEEEALSGDQHALEVYKALSVQIAKEVGSRAAVLKGDIDGILFTGGLAYSDFLIDLIRPYIEFLGGIHVYPGEKEMLALAQGAYRVASGEEVLKEYE</sequence>
<dbReference type="AlphaFoldDB" id="A0A285UAB1"/>
<gene>
    <name evidence="9" type="primary">buk</name>
    <name evidence="11" type="ORF">SAMN05878391_0530</name>
</gene>
<dbReference type="InterPro" id="IPR043129">
    <property type="entry name" value="ATPase_NBD"/>
</dbReference>
<dbReference type="Pfam" id="PF00871">
    <property type="entry name" value="Acetate_kinase"/>
    <property type="match status" value="1"/>
</dbReference>
<evidence type="ECO:0000256" key="1">
    <source>
        <dbReference type="ARBA" id="ARBA00004496"/>
    </source>
</evidence>
<dbReference type="GO" id="GO:0008776">
    <property type="term" value="F:acetate kinase activity"/>
    <property type="evidence" value="ECO:0007669"/>
    <property type="project" value="TreeGrafter"/>
</dbReference>
<dbReference type="InterPro" id="IPR011245">
    <property type="entry name" value="Butyrate_kin"/>
</dbReference>
<dbReference type="Gene3D" id="3.30.420.40">
    <property type="match status" value="2"/>
</dbReference>
<evidence type="ECO:0000256" key="4">
    <source>
        <dbReference type="ARBA" id="ARBA00022679"/>
    </source>
</evidence>
<dbReference type="EC" id="2.7.2.7" evidence="9"/>
<dbReference type="CDD" id="cd24011">
    <property type="entry name" value="ASKHA_NBD_BK"/>
    <property type="match status" value="1"/>
</dbReference>
<keyword evidence="3 9" id="KW-0963">Cytoplasm</keyword>
<organism evidence="11 12">
    <name type="scientific">Salinicoccus kekensis</name>
    <dbReference type="NCBI Taxonomy" id="714307"/>
    <lineage>
        <taxon>Bacteria</taxon>
        <taxon>Bacillati</taxon>
        <taxon>Bacillota</taxon>
        <taxon>Bacilli</taxon>
        <taxon>Bacillales</taxon>
        <taxon>Staphylococcaceae</taxon>
        <taxon>Salinicoccus</taxon>
    </lineage>
</organism>
<evidence type="ECO:0000313" key="11">
    <source>
        <dbReference type="EMBL" id="SOC38752.1"/>
    </source>
</evidence>
<dbReference type="GO" id="GO:0005737">
    <property type="term" value="C:cytoplasm"/>
    <property type="evidence" value="ECO:0007669"/>
    <property type="project" value="UniProtKB-SubCell"/>
</dbReference>
<dbReference type="NCBIfam" id="NF002834">
    <property type="entry name" value="PRK03011.1-5"/>
    <property type="match status" value="1"/>
</dbReference>
<dbReference type="EMBL" id="OBQF01000001">
    <property type="protein sequence ID" value="SOC38752.1"/>
    <property type="molecule type" value="Genomic_DNA"/>
</dbReference>
<dbReference type="GO" id="GO:0047761">
    <property type="term" value="F:butyrate kinase activity"/>
    <property type="evidence" value="ECO:0007669"/>
    <property type="project" value="UniProtKB-UniRule"/>
</dbReference>
<dbReference type="PROSITE" id="PS01075">
    <property type="entry name" value="ACETATE_KINASE_1"/>
    <property type="match status" value="1"/>
</dbReference>
<dbReference type="InterPro" id="IPR023865">
    <property type="entry name" value="Aliphatic_acid_kinase_CS"/>
</dbReference>
<dbReference type="GO" id="GO:0006083">
    <property type="term" value="P:acetate metabolic process"/>
    <property type="evidence" value="ECO:0007669"/>
    <property type="project" value="TreeGrafter"/>
</dbReference>
<keyword evidence="6 9" id="KW-0418">Kinase</keyword>
<dbReference type="OrthoDB" id="9771859at2"/>
<evidence type="ECO:0000256" key="2">
    <source>
        <dbReference type="ARBA" id="ARBA00008748"/>
    </source>
</evidence>
<keyword evidence="12" id="KW-1185">Reference proteome</keyword>
<dbReference type="PANTHER" id="PTHR21060">
    <property type="entry name" value="ACETATE KINASE"/>
    <property type="match status" value="1"/>
</dbReference>
<dbReference type="PRINTS" id="PR00471">
    <property type="entry name" value="ACETATEKNASE"/>
</dbReference>
<comment type="subcellular location">
    <subcellularLocation>
        <location evidence="1 9">Cytoplasm</location>
    </subcellularLocation>
</comment>
<comment type="catalytic activity">
    <reaction evidence="8 9">
        <text>butanoate + ATP = butanoyl phosphate + ADP</text>
        <dbReference type="Rhea" id="RHEA:13585"/>
        <dbReference type="ChEBI" id="CHEBI:17968"/>
        <dbReference type="ChEBI" id="CHEBI:30616"/>
        <dbReference type="ChEBI" id="CHEBI:58079"/>
        <dbReference type="ChEBI" id="CHEBI:456216"/>
        <dbReference type="EC" id="2.7.2.7"/>
    </reaction>
</comment>
<comment type="similarity">
    <text evidence="2 9 10">Belongs to the acetokinase family.</text>
</comment>
<protein>
    <recommendedName>
        <fullName evidence="9">Probable butyrate kinase</fullName>
        <shortName evidence="9">BK</shortName>
        <ecNumber evidence="9">2.7.2.7</ecNumber>
    </recommendedName>
    <alternativeName>
        <fullName evidence="9">Branched-chain carboxylic acid kinase</fullName>
    </alternativeName>
</protein>
<evidence type="ECO:0000313" key="12">
    <source>
        <dbReference type="Proteomes" id="UP000219412"/>
    </source>
</evidence>
<dbReference type="RefSeq" id="WP_097038860.1">
    <property type="nucleotide sequence ID" value="NZ_OBQF01000001.1"/>
</dbReference>
<keyword evidence="4 9" id="KW-0808">Transferase</keyword>
<reference evidence="12" key="1">
    <citation type="submission" date="2017-08" db="EMBL/GenBank/DDBJ databases">
        <authorList>
            <person name="Varghese N."/>
            <person name="Submissions S."/>
        </authorList>
    </citation>
    <scope>NUCLEOTIDE SEQUENCE [LARGE SCALE GENOMIC DNA]</scope>
    <source>
        <strain evidence="12">DSM 23173</strain>
    </source>
</reference>
<evidence type="ECO:0000256" key="9">
    <source>
        <dbReference type="HAMAP-Rule" id="MF_00542"/>
    </source>
</evidence>
<dbReference type="HAMAP" id="MF_00542">
    <property type="entry name" value="Butyrate_kinase"/>
    <property type="match status" value="1"/>
</dbReference>
<keyword evidence="7 9" id="KW-0067">ATP-binding</keyword>
<evidence type="ECO:0000256" key="6">
    <source>
        <dbReference type="ARBA" id="ARBA00022777"/>
    </source>
</evidence>